<reference evidence="2 3" key="1">
    <citation type="journal article" date="2016" name="Nat. Commun.">
        <title>Thousands of microbial genomes shed light on interconnected biogeochemical processes in an aquifer system.</title>
        <authorList>
            <person name="Anantharaman K."/>
            <person name="Brown C.T."/>
            <person name="Hug L.A."/>
            <person name="Sharon I."/>
            <person name="Castelle C.J."/>
            <person name="Probst A.J."/>
            <person name="Thomas B.C."/>
            <person name="Singh A."/>
            <person name="Wilkins M.J."/>
            <person name="Karaoz U."/>
            <person name="Brodie E.L."/>
            <person name="Williams K.H."/>
            <person name="Hubbard S.S."/>
            <person name="Banfield J.F."/>
        </authorList>
    </citation>
    <scope>NUCLEOTIDE SEQUENCE [LARGE SCALE GENOMIC DNA]</scope>
</reference>
<sequence>MEPEEKKSNGALIGSIIIIIILVVGGIYIWQSKVKNALDEKKLQEESVVSEDANALDALEQDLDATDTNVDVDVNSIN</sequence>
<dbReference type="Proteomes" id="UP000177112">
    <property type="component" value="Unassembled WGS sequence"/>
</dbReference>
<evidence type="ECO:0000256" key="1">
    <source>
        <dbReference type="SAM" id="Phobius"/>
    </source>
</evidence>
<proteinExistence type="predicted"/>
<dbReference type="EMBL" id="MFTY01000002">
    <property type="protein sequence ID" value="OGI71732.1"/>
    <property type="molecule type" value="Genomic_DNA"/>
</dbReference>
<comment type="caution">
    <text evidence="2">The sequence shown here is derived from an EMBL/GenBank/DDBJ whole genome shotgun (WGS) entry which is preliminary data.</text>
</comment>
<evidence type="ECO:0000313" key="3">
    <source>
        <dbReference type="Proteomes" id="UP000177112"/>
    </source>
</evidence>
<keyword evidence="1" id="KW-1133">Transmembrane helix</keyword>
<name>A0A1F6VQ84_9BACT</name>
<dbReference type="STRING" id="1801748.A3B84_01070"/>
<gene>
    <name evidence="2" type="ORF">A3B84_01070</name>
</gene>
<evidence type="ECO:0000313" key="2">
    <source>
        <dbReference type="EMBL" id="OGI71732.1"/>
    </source>
</evidence>
<organism evidence="2 3">
    <name type="scientific">Candidatus Nomurabacteria bacterium RIFCSPHIGHO2_02_FULL_35_13</name>
    <dbReference type="NCBI Taxonomy" id="1801748"/>
    <lineage>
        <taxon>Bacteria</taxon>
        <taxon>Candidatus Nomuraibacteriota</taxon>
    </lineage>
</organism>
<keyword evidence="1" id="KW-0812">Transmembrane</keyword>
<accession>A0A1F6VQ84</accession>
<feature type="transmembrane region" description="Helical" evidence="1">
    <location>
        <begin position="12"/>
        <end position="30"/>
    </location>
</feature>
<keyword evidence="1" id="KW-0472">Membrane</keyword>
<protein>
    <submittedName>
        <fullName evidence="2">Uncharacterized protein</fullName>
    </submittedName>
</protein>
<dbReference type="AlphaFoldDB" id="A0A1F6VQ84"/>